<feature type="transmembrane region" description="Helical" evidence="1">
    <location>
        <begin position="326"/>
        <end position="345"/>
    </location>
</feature>
<feature type="transmembrane region" description="Helical" evidence="1">
    <location>
        <begin position="99"/>
        <end position="120"/>
    </location>
</feature>
<keyword evidence="1" id="KW-0472">Membrane</keyword>
<dbReference type="eggNOG" id="ENOG5031HX5">
    <property type="taxonomic scope" value="Bacteria"/>
</dbReference>
<feature type="transmembrane region" description="Helical" evidence="1">
    <location>
        <begin position="428"/>
        <end position="448"/>
    </location>
</feature>
<gene>
    <name evidence="2" type="ORF">BN59_00479</name>
</gene>
<evidence type="ECO:0000313" key="3">
    <source>
        <dbReference type="Proteomes" id="UP000044071"/>
    </source>
</evidence>
<dbReference type="OrthoDB" id="5657217at2"/>
<feature type="transmembrane region" description="Helical" evidence="1">
    <location>
        <begin position="365"/>
        <end position="384"/>
    </location>
</feature>
<feature type="transmembrane region" description="Helical" evidence="1">
    <location>
        <begin position="72"/>
        <end position="87"/>
    </location>
</feature>
<accession>A0A078KTC6</accession>
<feature type="transmembrane region" description="Helical" evidence="1">
    <location>
        <begin position="221"/>
        <end position="239"/>
    </location>
</feature>
<feature type="transmembrane region" description="Helical" evidence="1">
    <location>
        <begin position="44"/>
        <end position="66"/>
    </location>
</feature>
<protein>
    <submittedName>
        <fullName evidence="2">Uncharacterized protein</fullName>
    </submittedName>
</protein>
<dbReference type="EMBL" id="CCSB01000001">
    <property type="protein sequence ID" value="CDZ76212.1"/>
    <property type="molecule type" value="Genomic_DNA"/>
</dbReference>
<evidence type="ECO:0000313" key="2">
    <source>
        <dbReference type="EMBL" id="CDZ76212.1"/>
    </source>
</evidence>
<name>A0A078KTC6_9GAMM</name>
<dbReference type="Proteomes" id="UP000044071">
    <property type="component" value="Unassembled WGS sequence"/>
</dbReference>
<feature type="transmembrane region" description="Helical" evidence="1">
    <location>
        <begin position="495"/>
        <end position="517"/>
    </location>
</feature>
<feature type="transmembrane region" description="Helical" evidence="1">
    <location>
        <begin position="12"/>
        <end position="32"/>
    </location>
</feature>
<feature type="transmembrane region" description="Helical" evidence="1">
    <location>
        <begin position="191"/>
        <end position="209"/>
    </location>
</feature>
<feature type="transmembrane region" description="Helical" evidence="1">
    <location>
        <begin position="469"/>
        <end position="489"/>
    </location>
</feature>
<keyword evidence="3" id="KW-1185">Reference proteome</keyword>
<organism evidence="2 3">
    <name type="scientific">Legionella massiliensis</name>
    <dbReference type="NCBI Taxonomy" id="1034943"/>
    <lineage>
        <taxon>Bacteria</taxon>
        <taxon>Pseudomonadati</taxon>
        <taxon>Pseudomonadota</taxon>
        <taxon>Gammaproteobacteria</taxon>
        <taxon>Legionellales</taxon>
        <taxon>Legionellaceae</taxon>
        <taxon>Legionella</taxon>
    </lineage>
</organism>
<dbReference type="RefSeq" id="WP_043872798.1">
    <property type="nucleotide sequence ID" value="NZ_CCVW01000001.1"/>
</dbReference>
<feature type="transmembrane region" description="Helical" evidence="1">
    <location>
        <begin position="245"/>
        <end position="266"/>
    </location>
</feature>
<keyword evidence="1" id="KW-0812">Transmembrane</keyword>
<evidence type="ECO:0000256" key="1">
    <source>
        <dbReference type="SAM" id="Phobius"/>
    </source>
</evidence>
<proteinExistence type="predicted"/>
<keyword evidence="1" id="KW-1133">Transmembrane helix</keyword>
<reference evidence="2 3" key="1">
    <citation type="submission" date="2014-06" db="EMBL/GenBank/DDBJ databases">
        <authorList>
            <person name="Urmite Genomes Urmite Genomes"/>
        </authorList>
    </citation>
    <scope>NUCLEOTIDE SEQUENCE [LARGE SCALE GENOMIC DNA]</scope>
</reference>
<dbReference type="AlphaFoldDB" id="A0A078KTC6"/>
<feature type="transmembrane region" description="Helical" evidence="1">
    <location>
        <begin position="396"/>
        <end position="416"/>
    </location>
</feature>
<sequence length="761" mass="85358">MNYFGTEIFWTALLSQVFTLFLSTIIGRLWAVALPYKMQAPARFYLSPVFGLATLTIFACFVGRFLPLGNTPVVPVGISALFIWALYREQNRYSALQHAVVVSLVGVICGTSILCILYKYGGFNPHNDAYFYLTHANWLQSNAFAKTIPPEQVIPYDSAVANFQSLGLRMGGSFLMALIQALLRIQWSYDVYPSVVGSSITVCCLAMGFPIATALRPMRRFYRFALLSLPALSLGGLVLSANSGFMSQCVGLAVGGGLLFLVGPLLAWISKENPKGRTIVRASLPAILLLVGLIYTYPEPAPFLCLALGLSSLIMAYRFKAWKKLFLFNIVLFGVSFLIVNSEILRVITALGFESGAVVGSPVDWTLLGYIGHMFGVHGGVWSDPFQWTLPMTIRLHFYLGASLFALLLLFLAVRANYIKLEILKGTLLPAAVVCVVFLLAVLIYRYFVASPFPVGKGQSWSQFKLTDWAHPFAMVLVIAAIASTRRYLGKLNDYGILSLVILCFLTTIHMSKLRFLQIHYMYPKTRNIEQVYLDLRKTVLAQCPADLPVYLNFPMGNLKYRQMVVYYLYDRKVASDWSDDPYIYQFLPRQNYVQEPALGACVVELKHNRMVEQGVLIDPFHIGKLERLGYFQIISVTDSYGRESDGENEWYWVKNKINIELNPLLFAKDQLKTKISFEYQTRGEQQLTLHLITDDNKTEDIIINQGNTSREASFEGVIDIPPASLRQVIIETDGKATPLSAKDSREAAWMLKNFKIGGSN</sequence>